<sequence length="97" mass="11268">VVDEWQAAASDQEESDWDSAAKSDPYLIGEQTLGEPQDSVATTMDNPQEGSEIFLDNSGLRMFDPRNIRHPRSEEWMPPEHMTRFMHFWLQKSLDKE</sequence>
<dbReference type="AlphaFoldDB" id="A0AAD1TKZ1"/>
<proteinExistence type="predicted"/>
<evidence type="ECO:0000313" key="3">
    <source>
        <dbReference type="Proteomes" id="UP001295444"/>
    </source>
</evidence>
<gene>
    <name evidence="2" type="ORF">PECUL_23A002436</name>
</gene>
<name>A0AAD1TKZ1_PELCU</name>
<reference evidence="2" key="1">
    <citation type="submission" date="2022-03" db="EMBL/GenBank/DDBJ databases">
        <authorList>
            <person name="Alioto T."/>
            <person name="Alioto T."/>
            <person name="Gomez Garrido J."/>
        </authorList>
    </citation>
    <scope>NUCLEOTIDE SEQUENCE</scope>
</reference>
<feature type="region of interest" description="Disordered" evidence="1">
    <location>
        <begin position="30"/>
        <end position="49"/>
    </location>
</feature>
<organism evidence="2 3">
    <name type="scientific">Pelobates cultripes</name>
    <name type="common">Western spadefoot toad</name>
    <dbReference type="NCBI Taxonomy" id="61616"/>
    <lineage>
        <taxon>Eukaryota</taxon>
        <taxon>Metazoa</taxon>
        <taxon>Chordata</taxon>
        <taxon>Craniata</taxon>
        <taxon>Vertebrata</taxon>
        <taxon>Euteleostomi</taxon>
        <taxon>Amphibia</taxon>
        <taxon>Batrachia</taxon>
        <taxon>Anura</taxon>
        <taxon>Pelobatoidea</taxon>
        <taxon>Pelobatidae</taxon>
        <taxon>Pelobates</taxon>
    </lineage>
</organism>
<accession>A0AAD1TKZ1</accession>
<feature type="compositionally biased region" description="Polar residues" evidence="1">
    <location>
        <begin position="39"/>
        <end position="49"/>
    </location>
</feature>
<feature type="region of interest" description="Disordered" evidence="1">
    <location>
        <begin position="1"/>
        <end position="23"/>
    </location>
</feature>
<keyword evidence="3" id="KW-1185">Reference proteome</keyword>
<dbReference type="EMBL" id="OW240925">
    <property type="protein sequence ID" value="CAH2329515.1"/>
    <property type="molecule type" value="Genomic_DNA"/>
</dbReference>
<evidence type="ECO:0000256" key="1">
    <source>
        <dbReference type="SAM" id="MobiDB-lite"/>
    </source>
</evidence>
<evidence type="ECO:0000313" key="2">
    <source>
        <dbReference type="EMBL" id="CAH2329515.1"/>
    </source>
</evidence>
<protein>
    <submittedName>
        <fullName evidence="2">Uncharacterized protein</fullName>
    </submittedName>
</protein>
<dbReference type="Proteomes" id="UP001295444">
    <property type="component" value="Chromosome 14"/>
</dbReference>
<feature type="non-terminal residue" evidence="2">
    <location>
        <position position="97"/>
    </location>
</feature>
<feature type="non-terminal residue" evidence="2">
    <location>
        <position position="1"/>
    </location>
</feature>